<evidence type="ECO:0000256" key="1">
    <source>
        <dbReference type="SAM" id="MobiDB-lite"/>
    </source>
</evidence>
<evidence type="ECO:0000313" key="2">
    <source>
        <dbReference type="EMBL" id="GGJ89342.1"/>
    </source>
</evidence>
<gene>
    <name evidence="2" type="ORF">GCM10010123_18760</name>
</gene>
<name>A0A8J3B6S9_9ACTN</name>
<accession>A0A8J3B6S9</accession>
<evidence type="ECO:0000313" key="3">
    <source>
        <dbReference type="Proteomes" id="UP000649739"/>
    </source>
</evidence>
<reference evidence="2" key="1">
    <citation type="journal article" date="2014" name="Int. J. Syst. Evol. Microbiol.">
        <title>Complete genome sequence of Corynebacterium casei LMG S-19264T (=DSM 44701T), isolated from a smear-ripened cheese.</title>
        <authorList>
            <consortium name="US DOE Joint Genome Institute (JGI-PGF)"/>
            <person name="Walter F."/>
            <person name="Albersmeier A."/>
            <person name="Kalinowski J."/>
            <person name="Ruckert C."/>
        </authorList>
    </citation>
    <scope>NUCLEOTIDE SEQUENCE</scope>
    <source>
        <strain evidence="2">JCM 3090</strain>
    </source>
</reference>
<feature type="compositionally biased region" description="Basic and acidic residues" evidence="1">
    <location>
        <begin position="56"/>
        <end position="68"/>
    </location>
</feature>
<proteinExistence type="predicted"/>
<protein>
    <submittedName>
        <fullName evidence="2">Uncharacterized protein</fullName>
    </submittedName>
</protein>
<organism evidence="2 3">
    <name type="scientific">Pilimelia anulata</name>
    <dbReference type="NCBI Taxonomy" id="53371"/>
    <lineage>
        <taxon>Bacteria</taxon>
        <taxon>Bacillati</taxon>
        <taxon>Actinomycetota</taxon>
        <taxon>Actinomycetes</taxon>
        <taxon>Micromonosporales</taxon>
        <taxon>Micromonosporaceae</taxon>
        <taxon>Pilimelia</taxon>
    </lineage>
</organism>
<dbReference type="AlphaFoldDB" id="A0A8J3B6S9"/>
<feature type="compositionally biased region" description="Low complexity" evidence="1">
    <location>
        <begin position="27"/>
        <end position="38"/>
    </location>
</feature>
<dbReference type="Proteomes" id="UP000649739">
    <property type="component" value="Unassembled WGS sequence"/>
</dbReference>
<comment type="caution">
    <text evidence="2">The sequence shown here is derived from an EMBL/GenBank/DDBJ whole genome shotgun (WGS) entry which is preliminary data.</text>
</comment>
<dbReference type="EMBL" id="BMQB01000003">
    <property type="protein sequence ID" value="GGJ89342.1"/>
    <property type="molecule type" value="Genomic_DNA"/>
</dbReference>
<keyword evidence="3" id="KW-1185">Reference proteome</keyword>
<sequence length="116" mass="12468">MPPAPARGRGPVYRYGVSGTHTTRTVGGDCPADAPRAGAPRREECAMTQQYEDLTPPDHLDPAERDLEAPAADAIEQAFPANPADAPEELPGSPEANEWDAAEQARVVDLDDDYDR</sequence>
<feature type="region of interest" description="Disordered" evidence="1">
    <location>
        <begin position="1"/>
        <end position="116"/>
    </location>
</feature>
<reference evidence="2" key="2">
    <citation type="submission" date="2020-09" db="EMBL/GenBank/DDBJ databases">
        <authorList>
            <person name="Sun Q."/>
            <person name="Ohkuma M."/>
        </authorList>
    </citation>
    <scope>NUCLEOTIDE SEQUENCE</scope>
    <source>
        <strain evidence="2">JCM 3090</strain>
    </source>
</reference>